<feature type="region of interest" description="Disordered" evidence="1">
    <location>
        <begin position="73"/>
        <end position="99"/>
    </location>
</feature>
<protein>
    <submittedName>
        <fullName evidence="2">Uncharacterized protein</fullName>
    </submittedName>
</protein>
<dbReference type="Proteomes" id="UP001283361">
    <property type="component" value="Unassembled WGS sequence"/>
</dbReference>
<proteinExistence type="predicted"/>
<name>A0AAE1A4S1_9GAST</name>
<comment type="caution">
    <text evidence="2">The sequence shown here is derived from an EMBL/GenBank/DDBJ whole genome shotgun (WGS) entry which is preliminary data.</text>
</comment>
<accession>A0AAE1A4S1</accession>
<evidence type="ECO:0000313" key="2">
    <source>
        <dbReference type="EMBL" id="KAK3780636.1"/>
    </source>
</evidence>
<dbReference type="EMBL" id="JAWDGP010002698">
    <property type="protein sequence ID" value="KAK3780636.1"/>
    <property type="molecule type" value="Genomic_DNA"/>
</dbReference>
<gene>
    <name evidence="2" type="ORF">RRG08_044860</name>
</gene>
<organism evidence="2 3">
    <name type="scientific">Elysia crispata</name>
    <name type="common">lettuce slug</name>
    <dbReference type="NCBI Taxonomy" id="231223"/>
    <lineage>
        <taxon>Eukaryota</taxon>
        <taxon>Metazoa</taxon>
        <taxon>Spiralia</taxon>
        <taxon>Lophotrochozoa</taxon>
        <taxon>Mollusca</taxon>
        <taxon>Gastropoda</taxon>
        <taxon>Heterobranchia</taxon>
        <taxon>Euthyneura</taxon>
        <taxon>Panpulmonata</taxon>
        <taxon>Sacoglossa</taxon>
        <taxon>Placobranchoidea</taxon>
        <taxon>Plakobranchidae</taxon>
        <taxon>Elysia</taxon>
    </lineage>
</organism>
<feature type="compositionally biased region" description="Basic and acidic residues" evidence="1">
    <location>
        <begin position="73"/>
        <end position="85"/>
    </location>
</feature>
<keyword evidence="3" id="KW-1185">Reference proteome</keyword>
<evidence type="ECO:0000313" key="3">
    <source>
        <dbReference type="Proteomes" id="UP001283361"/>
    </source>
</evidence>
<dbReference type="AlphaFoldDB" id="A0AAE1A4S1"/>
<reference evidence="2" key="1">
    <citation type="journal article" date="2023" name="G3 (Bethesda)">
        <title>A reference genome for the long-term kleptoplast-retaining sea slug Elysia crispata morphotype clarki.</title>
        <authorList>
            <person name="Eastman K.E."/>
            <person name="Pendleton A.L."/>
            <person name="Shaikh M.A."/>
            <person name="Suttiyut T."/>
            <person name="Ogas R."/>
            <person name="Tomko P."/>
            <person name="Gavelis G."/>
            <person name="Widhalm J.R."/>
            <person name="Wisecaver J.H."/>
        </authorList>
    </citation>
    <scope>NUCLEOTIDE SEQUENCE</scope>
    <source>
        <strain evidence="2">ECLA1</strain>
    </source>
</reference>
<sequence length="99" mass="11165">MIEQRQNWVPVTPRYTHCLTSYFRDAVTTAPEILAVQETGVNTDTGGINRLEINRVFTNGAAFCLDCRPKPHRVVDQENSERGETRPSGGGRRLNRPPQ</sequence>
<evidence type="ECO:0000256" key="1">
    <source>
        <dbReference type="SAM" id="MobiDB-lite"/>
    </source>
</evidence>